<dbReference type="InterPro" id="IPR020904">
    <property type="entry name" value="Sc_DH/Rdtase_CS"/>
</dbReference>
<dbReference type="PRINTS" id="PR00081">
    <property type="entry name" value="GDHRDH"/>
</dbReference>
<comment type="caution">
    <text evidence="3">The sequence shown here is derived from an EMBL/GenBank/DDBJ whole genome shotgun (WGS) entry which is preliminary data.</text>
</comment>
<dbReference type="InterPro" id="IPR002347">
    <property type="entry name" value="SDR_fam"/>
</dbReference>
<dbReference type="Gene3D" id="3.40.50.720">
    <property type="entry name" value="NAD(P)-binding Rossmann-like Domain"/>
    <property type="match status" value="1"/>
</dbReference>
<dbReference type="PANTHER" id="PTHR24321:SF8">
    <property type="entry name" value="ESTRADIOL 17-BETA-DEHYDROGENASE 8-RELATED"/>
    <property type="match status" value="1"/>
</dbReference>
<accession>A0A9D2QEP7</accession>
<name>A0A9D2QEP7_9CORY</name>
<dbReference type="PANTHER" id="PTHR24321">
    <property type="entry name" value="DEHYDROGENASES, SHORT CHAIN"/>
    <property type="match status" value="1"/>
</dbReference>
<proteinExistence type="inferred from homology"/>
<dbReference type="Proteomes" id="UP000823858">
    <property type="component" value="Unassembled WGS sequence"/>
</dbReference>
<evidence type="ECO:0000313" key="3">
    <source>
        <dbReference type="EMBL" id="HJC85833.1"/>
    </source>
</evidence>
<comment type="similarity">
    <text evidence="1">Belongs to the short-chain dehydrogenases/reductases (SDR) family.</text>
</comment>
<dbReference type="InterPro" id="IPR036291">
    <property type="entry name" value="NAD(P)-bd_dom_sf"/>
</dbReference>
<dbReference type="Pfam" id="PF13561">
    <property type="entry name" value="adh_short_C2"/>
    <property type="match status" value="1"/>
</dbReference>
<reference evidence="3" key="2">
    <citation type="submission" date="2021-04" db="EMBL/GenBank/DDBJ databases">
        <authorList>
            <person name="Gilroy R."/>
        </authorList>
    </citation>
    <scope>NUCLEOTIDE SEQUENCE</scope>
    <source>
        <strain evidence="3">ChiHjej13B12-4958</strain>
    </source>
</reference>
<sequence>MTIIVTGAAGGIGRSVVDALANELAGTGAPGLHTEPGDADPATVLAVDLPGSDWPDHWQEAQSATVRCWEGDLSVESDVAALYAAAEASGPITGIAHVAGIFDLVSLAETTLEQFERIHRVNTTGTFLLLREAARRMAEGGSVVTVTSNAARVPRSGMAAYGSSKAAATQLTRIAGLELAERGIRANVVCPGSTDTSMQRGMWGDDPEGGRRAVLSGDPAAHRIGIPLGRIAEPQDVAEVVSFLLSERARHVTLQEIFVDGGASLGP</sequence>
<dbReference type="FunFam" id="3.40.50.720:FF:000084">
    <property type="entry name" value="Short-chain dehydrogenase reductase"/>
    <property type="match status" value="1"/>
</dbReference>
<dbReference type="PROSITE" id="PS00061">
    <property type="entry name" value="ADH_SHORT"/>
    <property type="match status" value="1"/>
</dbReference>
<dbReference type="AlphaFoldDB" id="A0A9D2QEP7"/>
<dbReference type="EMBL" id="DWVP01000023">
    <property type="protein sequence ID" value="HJC85833.1"/>
    <property type="molecule type" value="Genomic_DNA"/>
</dbReference>
<evidence type="ECO:0000256" key="2">
    <source>
        <dbReference type="ARBA" id="ARBA00023002"/>
    </source>
</evidence>
<protein>
    <submittedName>
        <fullName evidence="3">SDR family oxidoreductase</fullName>
    </submittedName>
</protein>
<evidence type="ECO:0000256" key="1">
    <source>
        <dbReference type="ARBA" id="ARBA00006484"/>
    </source>
</evidence>
<reference evidence="3" key="1">
    <citation type="journal article" date="2021" name="PeerJ">
        <title>Extensive microbial diversity within the chicken gut microbiome revealed by metagenomics and culture.</title>
        <authorList>
            <person name="Gilroy R."/>
            <person name="Ravi A."/>
            <person name="Getino M."/>
            <person name="Pursley I."/>
            <person name="Horton D.L."/>
            <person name="Alikhan N.F."/>
            <person name="Baker D."/>
            <person name="Gharbi K."/>
            <person name="Hall N."/>
            <person name="Watson M."/>
            <person name="Adriaenssens E.M."/>
            <person name="Foster-Nyarko E."/>
            <person name="Jarju S."/>
            <person name="Secka A."/>
            <person name="Antonio M."/>
            <person name="Oren A."/>
            <person name="Chaudhuri R.R."/>
            <person name="La Ragione R."/>
            <person name="Hildebrand F."/>
            <person name="Pallen M.J."/>
        </authorList>
    </citation>
    <scope>NUCLEOTIDE SEQUENCE</scope>
    <source>
        <strain evidence="3">ChiHjej13B12-4958</strain>
    </source>
</reference>
<organism evidence="3 4">
    <name type="scientific">Candidatus Corynebacterium faecigallinarum</name>
    <dbReference type="NCBI Taxonomy" id="2838528"/>
    <lineage>
        <taxon>Bacteria</taxon>
        <taxon>Bacillati</taxon>
        <taxon>Actinomycetota</taxon>
        <taxon>Actinomycetes</taxon>
        <taxon>Mycobacteriales</taxon>
        <taxon>Corynebacteriaceae</taxon>
        <taxon>Corynebacterium</taxon>
    </lineage>
</organism>
<evidence type="ECO:0000313" key="4">
    <source>
        <dbReference type="Proteomes" id="UP000823858"/>
    </source>
</evidence>
<dbReference type="SUPFAM" id="SSF51735">
    <property type="entry name" value="NAD(P)-binding Rossmann-fold domains"/>
    <property type="match status" value="1"/>
</dbReference>
<gene>
    <name evidence="3" type="ORF">H9751_09890</name>
</gene>
<dbReference type="GO" id="GO:0016491">
    <property type="term" value="F:oxidoreductase activity"/>
    <property type="evidence" value="ECO:0007669"/>
    <property type="project" value="UniProtKB-KW"/>
</dbReference>
<keyword evidence="2" id="KW-0560">Oxidoreductase</keyword>